<dbReference type="Pfam" id="PF01850">
    <property type="entry name" value="PIN"/>
    <property type="match status" value="1"/>
</dbReference>
<gene>
    <name evidence="6" type="primary">vapC</name>
    <name evidence="7" type="ORF">CP978_08615</name>
</gene>
<evidence type="ECO:0000256" key="1">
    <source>
        <dbReference type="ARBA" id="ARBA00022649"/>
    </source>
</evidence>
<evidence type="ECO:0000256" key="3">
    <source>
        <dbReference type="ARBA" id="ARBA00022723"/>
    </source>
</evidence>
<dbReference type="EC" id="3.1.-.-" evidence="6"/>
<keyword evidence="5 6" id="KW-0460">Magnesium</keyword>
<sequence length="131" mass="14513">MIYLDTSALVTWMTRRNHWAELDAFLQERATAPLATGTLGFVETVRTLELVGHFPEAIEELDARITEILLTREVRDAAAVLVGRLRTLDAIHVASALSLRDDLTALVTYDRRMLETARGEGLLAHAPGMAD</sequence>
<comment type="cofactor">
    <cofactor evidence="6">
        <name>Mg(2+)</name>
        <dbReference type="ChEBI" id="CHEBI:18420"/>
    </cofactor>
</comment>
<dbReference type="InterPro" id="IPR029060">
    <property type="entry name" value="PIN-like_dom_sf"/>
</dbReference>
<keyword evidence="2 6" id="KW-0540">Nuclease</keyword>
<protein>
    <recommendedName>
        <fullName evidence="6">Ribonuclease VapC</fullName>
        <shortName evidence="6">RNase VapC</shortName>
        <ecNumber evidence="6">3.1.-.-</ecNumber>
    </recommendedName>
    <alternativeName>
        <fullName evidence="6">Toxin VapC</fullName>
    </alternativeName>
</protein>
<dbReference type="EMBL" id="CP023747">
    <property type="protein sequence ID" value="QEV38608.1"/>
    <property type="molecule type" value="Genomic_DNA"/>
</dbReference>
<name>A0A5P2VYY2_9ACTN</name>
<keyword evidence="4 6" id="KW-0378">Hydrolase</keyword>
<evidence type="ECO:0000256" key="6">
    <source>
        <dbReference type="HAMAP-Rule" id="MF_00265"/>
    </source>
</evidence>
<dbReference type="GO" id="GO:0016787">
    <property type="term" value="F:hydrolase activity"/>
    <property type="evidence" value="ECO:0007669"/>
    <property type="project" value="UniProtKB-KW"/>
</dbReference>
<dbReference type="InterPro" id="IPR022907">
    <property type="entry name" value="VapC_family"/>
</dbReference>
<dbReference type="Proteomes" id="UP000325763">
    <property type="component" value="Chromosome"/>
</dbReference>
<evidence type="ECO:0000256" key="2">
    <source>
        <dbReference type="ARBA" id="ARBA00022722"/>
    </source>
</evidence>
<dbReference type="AlphaFoldDB" id="A0A5P2VYY2"/>
<dbReference type="GO" id="GO:0004540">
    <property type="term" value="F:RNA nuclease activity"/>
    <property type="evidence" value="ECO:0007669"/>
    <property type="project" value="InterPro"/>
</dbReference>
<dbReference type="InterPro" id="IPR002716">
    <property type="entry name" value="PIN_dom"/>
</dbReference>
<organism evidence="7 8">
    <name type="scientific">Streptomyces nodosus</name>
    <dbReference type="NCBI Taxonomy" id="40318"/>
    <lineage>
        <taxon>Bacteria</taxon>
        <taxon>Bacillati</taxon>
        <taxon>Actinomycetota</taxon>
        <taxon>Actinomycetes</taxon>
        <taxon>Kitasatosporales</taxon>
        <taxon>Streptomycetaceae</taxon>
        <taxon>Streptomyces</taxon>
    </lineage>
</organism>
<evidence type="ECO:0000256" key="5">
    <source>
        <dbReference type="ARBA" id="ARBA00022842"/>
    </source>
</evidence>
<dbReference type="KEGG" id="snq:CP978_08615"/>
<dbReference type="RefSeq" id="WP_079162061.1">
    <property type="nucleotide sequence ID" value="NZ_CP009313.1"/>
</dbReference>
<dbReference type="HAMAP" id="MF_00265">
    <property type="entry name" value="VapC_Nob1"/>
    <property type="match status" value="1"/>
</dbReference>
<dbReference type="GO" id="GO:0000287">
    <property type="term" value="F:magnesium ion binding"/>
    <property type="evidence" value="ECO:0007669"/>
    <property type="project" value="UniProtKB-UniRule"/>
</dbReference>
<evidence type="ECO:0000313" key="8">
    <source>
        <dbReference type="Proteomes" id="UP000325763"/>
    </source>
</evidence>
<keyword evidence="6" id="KW-0800">Toxin</keyword>
<dbReference type="SUPFAM" id="SSF88723">
    <property type="entry name" value="PIN domain-like"/>
    <property type="match status" value="1"/>
</dbReference>
<dbReference type="GO" id="GO:0090729">
    <property type="term" value="F:toxin activity"/>
    <property type="evidence" value="ECO:0007669"/>
    <property type="project" value="UniProtKB-KW"/>
</dbReference>
<dbReference type="OrthoDB" id="4750219at2"/>
<keyword evidence="3 6" id="KW-0479">Metal-binding</keyword>
<comment type="function">
    <text evidence="6">Toxic component of a toxin-antitoxin (TA) system. An RNase.</text>
</comment>
<accession>A0A5P2VYY2</accession>
<feature type="binding site" evidence="6">
    <location>
        <position position="89"/>
    </location>
    <ligand>
        <name>Mg(2+)</name>
        <dbReference type="ChEBI" id="CHEBI:18420"/>
    </ligand>
</feature>
<reference evidence="7 8" key="1">
    <citation type="submission" date="2017-09" db="EMBL/GenBank/DDBJ databases">
        <title>Streptomyces genome completion.</title>
        <authorList>
            <person name="Lee N."/>
            <person name="Cho B.-K."/>
        </authorList>
    </citation>
    <scope>NUCLEOTIDE SEQUENCE [LARGE SCALE GENOMIC DNA]</scope>
    <source>
        <strain evidence="7 8">ATCC 14899</strain>
    </source>
</reference>
<proteinExistence type="inferred from homology"/>
<comment type="similarity">
    <text evidence="6">Belongs to the PINc/VapC protein family.</text>
</comment>
<feature type="binding site" evidence="6">
    <location>
        <position position="5"/>
    </location>
    <ligand>
        <name>Mg(2+)</name>
        <dbReference type="ChEBI" id="CHEBI:18420"/>
    </ligand>
</feature>
<evidence type="ECO:0000256" key="4">
    <source>
        <dbReference type="ARBA" id="ARBA00022801"/>
    </source>
</evidence>
<evidence type="ECO:0000313" key="7">
    <source>
        <dbReference type="EMBL" id="QEV38608.1"/>
    </source>
</evidence>
<keyword evidence="1 6" id="KW-1277">Toxin-antitoxin system</keyword>
<dbReference type="Gene3D" id="3.40.50.1010">
    <property type="entry name" value="5'-nuclease"/>
    <property type="match status" value="1"/>
</dbReference>
<dbReference type="CDD" id="cd09874">
    <property type="entry name" value="PIN_MT3492-like"/>
    <property type="match status" value="1"/>
</dbReference>